<dbReference type="AlphaFoldDB" id="A0A430Q8S6"/>
<evidence type="ECO:0000259" key="3">
    <source>
        <dbReference type="Pfam" id="PF00443"/>
    </source>
</evidence>
<feature type="compositionally biased region" description="Polar residues" evidence="2">
    <location>
        <begin position="316"/>
        <end position="344"/>
    </location>
</feature>
<dbReference type="Gene3D" id="1.10.510.10">
    <property type="entry name" value="Transferase(Phosphotransferase) domain 1"/>
    <property type="match status" value="1"/>
</dbReference>
<organism evidence="4 5">
    <name type="scientific">Schistosoma bovis</name>
    <name type="common">Blood fluke</name>
    <dbReference type="NCBI Taxonomy" id="6184"/>
    <lineage>
        <taxon>Eukaryota</taxon>
        <taxon>Metazoa</taxon>
        <taxon>Spiralia</taxon>
        <taxon>Lophotrochozoa</taxon>
        <taxon>Platyhelminthes</taxon>
        <taxon>Trematoda</taxon>
        <taxon>Digenea</taxon>
        <taxon>Strigeidida</taxon>
        <taxon>Schistosomatoidea</taxon>
        <taxon>Schistosomatidae</taxon>
        <taxon>Schistosoma</taxon>
    </lineage>
</organism>
<dbReference type="InterPro" id="IPR018200">
    <property type="entry name" value="USP_CS"/>
</dbReference>
<dbReference type="PROSITE" id="PS00107">
    <property type="entry name" value="PROTEIN_KINASE_ATP"/>
    <property type="match status" value="1"/>
</dbReference>
<dbReference type="InterPro" id="IPR050235">
    <property type="entry name" value="CK1_Ser-Thr_kinase"/>
</dbReference>
<evidence type="ECO:0000313" key="5">
    <source>
        <dbReference type="Proteomes" id="UP000290809"/>
    </source>
</evidence>
<dbReference type="GO" id="GO:0004843">
    <property type="term" value="F:cysteine-type deubiquitinase activity"/>
    <property type="evidence" value="ECO:0007669"/>
    <property type="project" value="InterPro"/>
</dbReference>
<name>A0A430Q8S6_SCHBO</name>
<keyword evidence="1" id="KW-0547">Nucleotide-binding</keyword>
<gene>
    <name evidence="4" type="ORF">DC041_0008800</name>
</gene>
<feature type="region of interest" description="Disordered" evidence="2">
    <location>
        <begin position="292"/>
        <end position="344"/>
    </location>
</feature>
<evidence type="ECO:0000256" key="1">
    <source>
        <dbReference type="PROSITE-ProRule" id="PRU10141"/>
    </source>
</evidence>
<dbReference type="GO" id="GO:0005524">
    <property type="term" value="F:ATP binding"/>
    <property type="evidence" value="ECO:0007669"/>
    <property type="project" value="UniProtKB-UniRule"/>
</dbReference>
<dbReference type="PROSITE" id="PS00972">
    <property type="entry name" value="USP_1"/>
    <property type="match status" value="1"/>
</dbReference>
<dbReference type="Proteomes" id="UP000290809">
    <property type="component" value="Unassembled WGS sequence"/>
</dbReference>
<dbReference type="InterPro" id="IPR038765">
    <property type="entry name" value="Papain-like_cys_pep_sf"/>
</dbReference>
<dbReference type="SUPFAM" id="SSF54001">
    <property type="entry name" value="Cysteine proteinases"/>
    <property type="match status" value="1"/>
</dbReference>
<sequence>MLVGSVDEVPISETPCLDDSKVAHYTEDTIKLPPGLVNLGNTCYMNAAVQLLFSIPELRLALQMMESRKVSLSANALIGGKWRLVRKIGGGSFGDIYLGQNMLTGDEVAIKLEPVTARHPQLLYESRVYRVLQHCILNKSVECDVRLIDKEIHHIVDVKSISANTKKQKYERIYEKKLATSPEALCKGYPVEFEKYLHFARGLAFDSLPDYVFLRGIFRRLFQSLNFVLDYVYDWALLGTNSSNTNQSIMNANPECEDNANQHQNNTECQGIDNTVGAAQCALPAPQVYGNHNHHNIPVQQSQPQQVLPHAHSREGVQQSTFHSQFVSQSGNSGTQTNAYNAPGTSVEYGMRCMPTEMRR</sequence>
<dbReference type="EMBL" id="QMKO01002263">
    <property type="protein sequence ID" value="RTG84110.1"/>
    <property type="molecule type" value="Genomic_DNA"/>
</dbReference>
<protein>
    <recommendedName>
        <fullName evidence="3">Peptidase C19 ubiquitin carboxyl-terminal hydrolase domain-containing protein</fullName>
    </recommendedName>
</protein>
<accession>A0A430Q8S6</accession>
<keyword evidence="5" id="KW-1185">Reference proteome</keyword>
<dbReference type="PANTHER" id="PTHR11909">
    <property type="entry name" value="CASEIN KINASE-RELATED"/>
    <property type="match status" value="1"/>
</dbReference>
<evidence type="ECO:0000313" key="4">
    <source>
        <dbReference type="EMBL" id="RTG84110.1"/>
    </source>
</evidence>
<dbReference type="Gene3D" id="3.30.200.20">
    <property type="entry name" value="Phosphorylase Kinase, domain 1"/>
    <property type="match status" value="1"/>
</dbReference>
<proteinExistence type="predicted"/>
<dbReference type="STRING" id="6184.A0A430Q8S6"/>
<dbReference type="Gene3D" id="3.90.70.10">
    <property type="entry name" value="Cysteine proteinases"/>
    <property type="match status" value="1"/>
</dbReference>
<dbReference type="SUPFAM" id="SSF56112">
    <property type="entry name" value="Protein kinase-like (PK-like)"/>
    <property type="match status" value="1"/>
</dbReference>
<reference evidence="4 5" key="1">
    <citation type="journal article" date="2019" name="PLoS Pathog.">
        <title>Genome sequence of the bovine parasite Schistosoma bovis Tanzania.</title>
        <authorList>
            <person name="Oey H."/>
            <person name="Zakrzewski M."/>
            <person name="Gobert G."/>
            <person name="Gravermann K."/>
            <person name="Stoye J."/>
            <person name="Jones M."/>
            <person name="Mcmanus D."/>
            <person name="Krause L."/>
        </authorList>
    </citation>
    <scope>NUCLEOTIDE SEQUENCE [LARGE SCALE GENOMIC DNA]</scope>
    <source>
        <strain evidence="4 5">TAN1997</strain>
    </source>
</reference>
<keyword evidence="1" id="KW-0067">ATP-binding</keyword>
<evidence type="ECO:0000256" key="2">
    <source>
        <dbReference type="SAM" id="MobiDB-lite"/>
    </source>
</evidence>
<dbReference type="InterPro" id="IPR001394">
    <property type="entry name" value="Peptidase_C19_UCH"/>
</dbReference>
<comment type="caution">
    <text evidence="4">The sequence shown here is derived from an EMBL/GenBank/DDBJ whole genome shotgun (WGS) entry which is preliminary data.</text>
</comment>
<feature type="domain" description="Peptidase C19 ubiquitin carboxyl-terminal hydrolase" evidence="3">
    <location>
        <begin position="35"/>
        <end position="69"/>
    </location>
</feature>
<feature type="compositionally biased region" description="Low complexity" evidence="2">
    <location>
        <begin position="298"/>
        <end position="307"/>
    </location>
</feature>
<dbReference type="Pfam" id="PF00443">
    <property type="entry name" value="UCH"/>
    <property type="match status" value="1"/>
</dbReference>
<dbReference type="InterPro" id="IPR017441">
    <property type="entry name" value="Protein_kinase_ATP_BS"/>
</dbReference>
<dbReference type="InterPro" id="IPR011009">
    <property type="entry name" value="Kinase-like_dom_sf"/>
</dbReference>
<dbReference type="GO" id="GO:0016579">
    <property type="term" value="P:protein deubiquitination"/>
    <property type="evidence" value="ECO:0007669"/>
    <property type="project" value="InterPro"/>
</dbReference>
<feature type="binding site" evidence="1">
    <location>
        <position position="111"/>
    </location>
    <ligand>
        <name>ATP</name>
        <dbReference type="ChEBI" id="CHEBI:30616"/>
    </ligand>
</feature>